<dbReference type="GO" id="GO:0050660">
    <property type="term" value="F:flavin adenine dinucleotide binding"/>
    <property type="evidence" value="ECO:0007669"/>
    <property type="project" value="TreeGrafter"/>
</dbReference>
<accession>A4XBS4</accession>
<dbReference type="STRING" id="369723.Strop_3951"/>
<protein>
    <submittedName>
        <fullName evidence="7">Thiamine pyrophosphate enzyme domain protein TPP-binding</fullName>
    </submittedName>
</protein>
<evidence type="ECO:0000259" key="5">
    <source>
        <dbReference type="Pfam" id="PF02775"/>
    </source>
</evidence>
<dbReference type="AlphaFoldDB" id="A4XBS4"/>
<comment type="similarity">
    <text evidence="1 3">Belongs to the TPP enzyme family.</text>
</comment>
<dbReference type="Pfam" id="PF02775">
    <property type="entry name" value="TPP_enzyme_C"/>
    <property type="match status" value="1"/>
</dbReference>
<dbReference type="GO" id="GO:0003984">
    <property type="term" value="F:acetolactate synthase activity"/>
    <property type="evidence" value="ECO:0007669"/>
    <property type="project" value="TreeGrafter"/>
</dbReference>
<dbReference type="InterPro" id="IPR012000">
    <property type="entry name" value="Thiamin_PyroP_enz_cen_dom"/>
</dbReference>
<dbReference type="GO" id="GO:0005948">
    <property type="term" value="C:acetolactate synthase complex"/>
    <property type="evidence" value="ECO:0007669"/>
    <property type="project" value="TreeGrafter"/>
</dbReference>
<feature type="domain" description="Thiamine pyrophosphate enzyme TPP-binding" evidence="5">
    <location>
        <begin position="403"/>
        <end position="549"/>
    </location>
</feature>
<dbReference type="Pfam" id="PF00205">
    <property type="entry name" value="TPP_enzyme_M"/>
    <property type="match status" value="1"/>
</dbReference>
<dbReference type="Proteomes" id="UP000000235">
    <property type="component" value="Chromosome"/>
</dbReference>
<evidence type="ECO:0000313" key="7">
    <source>
        <dbReference type="EMBL" id="ABP56381.1"/>
    </source>
</evidence>
<dbReference type="KEGG" id="stp:Strop_3951"/>
<gene>
    <name evidence="7" type="ordered locus">Strop_3951</name>
</gene>
<name>A4XBS4_SALTO</name>
<dbReference type="eggNOG" id="COG0028">
    <property type="taxonomic scope" value="Bacteria"/>
</dbReference>
<feature type="domain" description="Thiamine pyrophosphate enzyme N-terminal TPP-binding" evidence="6">
    <location>
        <begin position="8"/>
        <end position="118"/>
    </location>
</feature>
<dbReference type="SUPFAM" id="SSF52518">
    <property type="entry name" value="Thiamin diphosphate-binding fold (THDP-binding)"/>
    <property type="match status" value="2"/>
</dbReference>
<dbReference type="CDD" id="cd00568">
    <property type="entry name" value="TPP_enzymes"/>
    <property type="match status" value="1"/>
</dbReference>
<dbReference type="CDD" id="cd07035">
    <property type="entry name" value="TPP_PYR_POX_like"/>
    <property type="match status" value="1"/>
</dbReference>
<sequence length="574" mass="61748">MKNWGVVVTEYLIRMLRDHGARHIFIGLGALNDPFMSPLSTVDGVGTIVTAFEGGAAYMADGYARASGGIGLCLGIGGPGVLNMTTALAGAKTDRSSVIVISGEVPRSWAGMGGFQDATEAALDDLDVLRPVTGMSLSMSSRQVVPQHVRRAIVHVMSERTPAHLSVPRDVQQAELDAEPRRLPESLLHPRTLDEHALQELIAVLEDPDGQRIVVLAGPGVQQSGATDQLRAFAERFDVPVATTLSGKGTLPETHPLALGVFGYGGSRRAIDTIRSGNVDVLVVVGSGLSQRDTLQWDPAMLPSRTLVQIDSHPTLISRSWPVDLAVVSNPAEVFRRLSTLREAPVLAAGRGARTALLHHVSAGGDARYRTEDTRSEAIPMHPARVVAELRAAFPDDAALCVDSGAHRAWFAEYWDTRQPGTHFSLTNLGPMGGAVPLGIGAKLAQPQRPMLIATGDGCLLMHGMELHTASREQIPVVVAVMNNRSYGNIWFRASKISPRAERLTDIPGIDWVGFARSMGADGERVEQPAQIPAAVARGLAASRPYLLDLIIDKTYPTPVGVWRERQQQWEDND</sequence>
<evidence type="ECO:0000256" key="3">
    <source>
        <dbReference type="RuleBase" id="RU362132"/>
    </source>
</evidence>
<keyword evidence="8" id="KW-1185">Reference proteome</keyword>
<organism evidence="7 8">
    <name type="scientific">Salinispora tropica (strain ATCC BAA-916 / DSM 44818 / JCM 13857 / NBRC 105044 / CNB-440)</name>
    <dbReference type="NCBI Taxonomy" id="369723"/>
    <lineage>
        <taxon>Bacteria</taxon>
        <taxon>Bacillati</taxon>
        <taxon>Actinomycetota</taxon>
        <taxon>Actinomycetes</taxon>
        <taxon>Micromonosporales</taxon>
        <taxon>Micromonosporaceae</taxon>
        <taxon>Salinispora</taxon>
    </lineage>
</organism>
<dbReference type="Pfam" id="PF02776">
    <property type="entry name" value="TPP_enzyme_N"/>
    <property type="match status" value="1"/>
</dbReference>
<dbReference type="InterPro" id="IPR012001">
    <property type="entry name" value="Thiamin_PyroP_enz_TPP-bd_dom"/>
</dbReference>
<dbReference type="InterPro" id="IPR011766">
    <property type="entry name" value="TPP_enzyme_TPP-bd"/>
</dbReference>
<evidence type="ECO:0000256" key="2">
    <source>
        <dbReference type="ARBA" id="ARBA00023052"/>
    </source>
</evidence>
<dbReference type="GO" id="GO:0030976">
    <property type="term" value="F:thiamine pyrophosphate binding"/>
    <property type="evidence" value="ECO:0007669"/>
    <property type="project" value="InterPro"/>
</dbReference>
<evidence type="ECO:0000313" key="8">
    <source>
        <dbReference type="Proteomes" id="UP000000235"/>
    </source>
</evidence>
<dbReference type="InterPro" id="IPR029061">
    <property type="entry name" value="THDP-binding"/>
</dbReference>
<dbReference type="PANTHER" id="PTHR18968:SF13">
    <property type="entry name" value="ACETOLACTATE SYNTHASE CATALYTIC SUBUNIT, MITOCHONDRIAL"/>
    <property type="match status" value="1"/>
</dbReference>
<reference evidence="8" key="1">
    <citation type="journal article" date="2007" name="Proc. Natl. Acad. Sci. U.S.A.">
        <title>Genome sequencing reveals complex secondary metabolome in the marine actinomycete Salinispora tropica.</title>
        <authorList>
            <person name="Udwary D.W."/>
            <person name="Zeigler L."/>
            <person name="Asolkar R.N."/>
            <person name="Singan V."/>
            <person name="Lapidus A."/>
            <person name="Fenical W."/>
            <person name="Jensen P.R."/>
            <person name="Moore B.S."/>
        </authorList>
    </citation>
    <scope>NUCLEOTIDE SEQUENCE [LARGE SCALE GENOMIC DNA]</scope>
    <source>
        <strain evidence="8">ATCC BAA-916 / DSM 44818 / CNB-440</strain>
    </source>
</reference>
<dbReference type="InterPro" id="IPR045229">
    <property type="entry name" value="TPP_enz"/>
</dbReference>
<dbReference type="PANTHER" id="PTHR18968">
    <property type="entry name" value="THIAMINE PYROPHOSPHATE ENZYMES"/>
    <property type="match status" value="1"/>
</dbReference>
<dbReference type="EMBL" id="CP000667">
    <property type="protein sequence ID" value="ABP56381.1"/>
    <property type="molecule type" value="Genomic_DNA"/>
</dbReference>
<keyword evidence="2 3" id="KW-0786">Thiamine pyrophosphate</keyword>
<dbReference type="HOGENOM" id="CLU_013748_3_1_11"/>
<dbReference type="GO" id="GO:0009099">
    <property type="term" value="P:L-valine biosynthetic process"/>
    <property type="evidence" value="ECO:0007669"/>
    <property type="project" value="TreeGrafter"/>
</dbReference>
<evidence type="ECO:0000259" key="6">
    <source>
        <dbReference type="Pfam" id="PF02776"/>
    </source>
</evidence>
<evidence type="ECO:0000259" key="4">
    <source>
        <dbReference type="Pfam" id="PF00205"/>
    </source>
</evidence>
<dbReference type="GO" id="GO:0000287">
    <property type="term" value="F:magnesium ion binding"/>
    <property type="evidence" value="ECO:0007669"/>
    <property type="project" value="InterPro"/>
</dbReference>
<dbReference type="GO" id="GO:0009097">
    <property type="term" value="P:isoleucine biosynthetic process"/>
    <property type="evidence" value="ECO:0007669"/>
    <property type="project" value="TreeGrafter"/>
</dbReference>
<dbReference type="Gene3D" id="3.40.50.1220">
    <property type="entry name" value="TPP-binding domain"/>
    <property type="match status" value="1"/>
</dbReference>
<evidence type="ECO:0000256" key="1">
    <source>
        <dbReference type="ARBA" id="ARBA00007812"/>
    </source>
</evidence>
<dbReference type="SUPFAM" id="SSF52467">
    <property type="entry name" value="DHS-like NAD/FAD-binding domain"/>
    <property type="match status" value="1"/>
</dbReference>
<dbReference type="InterPro" id="IPR029035">
    <property type="entry name" value="DHS-like_NAD/FAD-binding_dom"/>
</dbReference>
<dbReference type="Gene3D" id="3.40.50.970">
    <property type="match status" value="2"/>
</dbReference>
<proteinExistence type="inferred from homology"/>
<feature type="domain" description="Thiamine pyrophosphate enzyme central" evidence="4">
    <location>
        <begin position="211"/>
        <end position="338"/>
    </location>
</feature>